<sequence length="161" mass="18511">MAKPAYENDLHGSDDTTCELNKNTEFKIGNEFVKILQDKTFNGIDRGDVIDHISKVLEILEWIKIPNVDKNQLRLHVFPISLSGHAKEWWDNEIKDAQEGNGIYNFEESNHYSPQIHVPTEYDIINPDELCKSKEFKVIRDSVGTDEEFITISPSTCNTWG</sequence>
<dbReference type="EMBL" id="BQNB010013476">
    <property type="protein sequence ID" value="GJT16472.1"/>
    <property type="molecule type" value="Genomic_DNA"/>
</dbReference>
<organism evidence="1 2">
    <name type="scientific">Tanacetum coccineum</name>
    <dbReference type="NCBI Taxonomy" id="301880"/>
    <lineage>
        <taxon>Eukaryota</taxon>
        <taxon>Viridiplantae</taxon>
        <taxon>Streptophyta</taxon>
        <taxon>Embryophyta</taxon>
        <taxon>Tracheophyta</taxon>
        <taxon>Spermatophyta</taxon>
        <taxon>Magnoliopsida</taxon>
        <taxon>eudicotyledons</taxon>
        <taxon>Gunneridae</taxon>
        <taxon>Pentapetalae</taxon>
        <taxon>asterids</taxon>
        <taxon>campanulids</taxon>
        <taxon>Asterales</taxon>
        <taxon>Asteraceae</taxon>
        <taxon>Asteroideae</taxon>
        <taxon>Anthemideae</taxon>
        <taxon>Anthemidinae</taxon>
        <taxon>Tanacetum</taxon>
    </lineage>
</organism>
<accession>A0ABQ5BRJ5</accession>
<dbReference type="Proteomes" id="UP001151760">
    <property type="component" value="Unassembled WGS sequence"/>
</dbReference>
<proteinExistence type="predicted"/>
<evidence type="ECO:0000313" key="1">
    <source>
        <dbReference type="EMBL" id="GJT16472.1"/>
    </source>
</evidence>
<reference evidence="1" key="1">
    <citation type="journal article" date="2022" name="Int. J. Mol. Sci.">
        <title>Draft Genome of Tanacetum Coccineum: Genomic Comparison of Closely Related Tanacetum-Family Plants.</title>
        <authorList>
            <person name="Yamashiro T."/>
            <person name="Shiraishi A."/>
            <person name="Nakayama K."/>
            <person name="Satake H."/>
        </authorList>
    </citation>
    <scope>NUCLEOTIDE SEQUENCE</scope>
</reference>
<gene>
    <name evidence="1" type="ORF">Tco_0875178</name>
</gene>
<protein>
    <submittedName>
        <fullName evidence="1">Uncharacterized protein</fullName>
    </submittedName>
</protein>
<name>A0ABQ5BRJ5_9ASTR</name>
<keyword evidence="2" id="KW-1185">Reference proteome</keyword>
<evidence type="ECO:0000313" key="2">
    <source>
        <dbReference type="Proteomes" id="UP001151760"/>
    </source>
</evidence>
<reference evidence="1" key="2">
    <citation type="submission" date="2022-01" db="EMBL/GenBank/DDBJ databases">
        <authorList>
            <person name="Yamashiro T."/>
            <person name="Shiraishi A."/>
            <person name="Satake H."/>
            <person name="Nakayama K."/>
        </authorList>
    </citation>
    <scope>NUCLEOTIDE SEQUENCE</scope>
</reference>
<comment type="caution">
    <text evidence="1">The sequence shown here is derived from an EMBL/GenBank/DDBJ whole genome shotgun (WGS) entry which is preliminary data.</text>
</comment>